<proteinExistence type="predicted"/>
<evidence type="ECO:0000313" key="2">
    <source>
        <dbReference type="Proteomes" id="UP001222275"/>
    </source>
</evidence>
<protein>
    <submittedName>
        <fullName evidence="1">DUF5052 family protein</fullName>
    </submittedName>
</protein>
<organism evidence="1 2">
    <name type="scientific">Thiomicrorhabdus lithotrophica</name>
    <dbReference type="NCBI Taxonomy" id="2949997"/>
    <lineage>
        <taxon>Bacteria</taxon>
        <taxon>Pseudomonadati</taxon>
        <taxon>Pseudomonadota</taxon>
        <taxon>Gammaproteobacteria</taxon>
        <taxon>Thiotrichales</taxon>
        <taxon>Piscirickettsiaceae</taxon>
        <taxon>Thiomicrorhabdus</taxon>
    </lineage>
</organism>
<dbReference type="PROSITE" id="PS51257">
    <property type="entry name" value="PROKAR_LIPOPROTEIN"/>
    <property type="match status" value="1"/>
</dbReference>
<dbReference type="Proteomes" id="UP001222275">
    <property type="component" value="Chromosome"/>
</dbReference>
<sequence>MKIKNNIKNSVVKTLMLAVFGAGILFSLSGCEKVANSAKNIQSDWVGLDRKVELYSCMTGKLIKEYRGDVRLNPEDFHGTSLLIDGKKVHTNLCFVIAEIGAKEENITNK</sequence>
<gene>
    <name evidence="1" type="ORF">NR989_06665</name>
</gene>
<reference evidence="1 2" key="1">
    <citation type="submission" date="2022-06" db="EMBL/GenBank/DDBJ databases">
        <title>Thiomicrohabdus sp. nov, an obligately chemolithoautotrophic, sulfur-oxidizing bacterium isolated from beach of Guanyin Mountain. Amoy.</title>
        <authorList>
            <person name="Zhu H."/>
        </authorList>
    </citation>
    <scope>NUCLEOTIDE SEQUENCE [LARGE SCALE GENOMIC DNA]</scope>
    <source>
        <strain evidence="1 2">XGS-01</strain>
    </source>
</reference>
<name>A0ABY8C6V7_9GAMM</name>
<dbReference type="EMBL" id="CP102381">
    <property type="protein sequence ID" value="WEJ61694.1"/>
    <property type="molecule type" value="Genomic_DNA"/>
</dbReference>
<accession>A0ABY8C6V7</accession>
<dbReference type="RefSeq" id="WP_275593953.1">
    <property type="nucleotide sequence ID" value="NZ_CP102381.1"/>
</dbReference>
<keyword evidence="2" id="KW-1185">Reference proteome</keyword>
<evidence type="ECO:0000313" key="1">
    <source>
        <dbReference type="EMBL" id="WEJ61694.1"/>
    </source>
</evidence>